<evidence type="ECO:0000313" key="2">
    <source>
        <dbReference type="EMBL" id="ABM76896.1"/>
    </source>
</evidence>
<dbReference type="Proteomes" id="UP000002274">
    <property type="component" value="Chromosome"/>
</dbReference>
<dbReference type="SUPFAM" id="SSF53383">
    <property type="entry name" value="PLP-dependent transferases"/>
    <property type="match status" value="1"/>
</dbReference>
<dbReference type="GO" id="GO:0030170">
    <property type="term" value="F:pyridoxal phosphate binding"/>
    <property type="evidence" value="ECO:0007669"/>
    <property type="project" value="TreeGrafter"/>
</dbReference>
<proteinExistence type="inferred from homology"/>
<dbReference type="KEGG" id="pmf:P9303_01411"/>
<dbReference type="HOGENOM" id="CLU_033332_5_0_3"/>
<dbReference type="AlphaFoldDB" id="A2C5Y6"/>
<reference evidence="2 3" key="1">
    <citation type="journal article" date="2007" name="PLoS Genet.">
        <title>Patterns and implications of gene gain and loss in the evolution of Prochlorococcus.</title>
        <authorList>
            <person name="Kettler G.C."/>
            <person name="Martiny A.C."/>
            <person name="Huang K."/>
            <person name="Zucker J."/>
            <person name="Coleman M.L."/>
            <person name="Rodrigue S."/>
            <person name="Chen F."/>
            <person name="Lapidus A."/>
            <person name="Ferriera S."/>
            <person name="Johnson J."/>
            <person name="Steglich C."/>
            <person name="Church G.M."/>
            <person name="Richardson P."/>
            <person name="Chisholm S.W."/>
        </authorList>
    </citation>
    <scope>NUCLEOTIDE SEQUENCE [LARGE SCALE GENOMIC DNA]</scope>
    <source>
        <strain evidence="2 3">MIT 9303</strain>
    </source>
</reference>
<evidence type="ECO:0000256" key="1">
    <source>
        <dbReference type="RuleBase" id="RU004508"/>
    </source>
</evidence>
<organism evidence="2 3">
    <name type="scientific">Prochlorococcus marinus (strain MIT 9303)</name>
    <dbReference type="NCBI Taxonomy" id="59922"/>
    <lineage>
        <taxon>Bacteria</taxon>
        <taxon>Bacillati</taxon>
        <taxon>Cyanobacteriota</taxon>
        <taxon>Cyanophyceae</taxon>
        <taxon>Synechococcales</taxon>
        <taxon>Prochlorococcaceae</taxon>
        <taxon>Prochlorococcus</taxon>
    </lineage>
</organism>
<evidence type="ECO:0000313" key="3">
    <source>
        <dbReference type="Proteomes" id="UP000002274"/>
    </source>
</evidence>
<dbReference type="Gene3D" id="3.90.1150.10">
    <property type="entry name" value="Aspartate Aminotransferase, domain 1"/>
    <property type="match status" value="1"/>
</dbReference>
<comment type="similarity">
    <text evidence="1">Belongs to the DegT/DnrJ/EryC1 family.</text>
</comment>
<dbReference type="BioCyc" id="PMAR59922:G1G80-136-MONOMER"/>
<dbReference type="Pfam" id="PF01041">
    <property type="entry name" value="DegT_DnrJ_EryC1"/>
    <property type="match status" value="1"/>
</dbReference>
<keyword evidence="1" id="KW-0663">Pyridoxal phosphate</keyword>
<dbReference type="Gene3D" id="3.40.640.10">
    <property type="entry name" value="Type I PLP-dependent aspartate aminotransferase-like (Major domain)"/>
    <property type="match status" value="1"/>
</dbReference>
<dbReference type="STRING" id="59922.P9303_01411"/>
<accession>A2C5Y6</accession>
<protein>
    <submittedName>
        <fullName evidence="2">NDP-hexose 3,4-dehydratase</fullName>
    </submittedName>
</protein>
<dbReference type="GO" id="GO:0008483">
    <property type="term" value="F:transaminase activity"/>
    <property type="evidence" value="ECO:0007669"/>
    <property type="project" value="TreeGrafter"/>
</dbReference>
<dbReference type="NCBIfam" id="NF011936">
    <property type="entry name" value="PRK15407.1"/>
    <property type="match status" value="1"/>
</dbReference>
<dbReference type="CDD" id="cd00616">
    <property type="entry name" value="AHBA_syn"/>
    <property type="match status" value="1"/>
</dbReference>
<dbReference type="PANTHER" id="PTHR30244">
    <property type="entry name" value="TRANSAMINASE"/>
    <property type="match status" value="1"/>
</dbReference>
<dbReference type="PANTHER" id="PTHR30244:SF34">
    <property type="entry name" value="DTDP-4-AMINO-4,6-DIDEOXYGALACTOSE TRANSAMINASE"/>
    <property type="match status" value="1"/>
</dbReference>
<dbReference type="GO" id="GO:0000271">
    <property type="term" value="P:polysaccharide biosynthetic process"/>
    <property type="evidence" value="ECO:0007669"/>
    <property type="project" value="TreeGrafter"/>
</dbReference>
<name>A2C5Y6_PROM3</name>
<gene>
    <name evidence="2" type="ordered locus">P9303_01411</name>
</gene>
<dbReference type="InterPro" id="IPR015424">
    <property type="entry name" value="PyrdxlP-dep_Trfase"/>
</dbReference>
<dbReference type="InterPro" id="IPR000653">
    <property type="entry name" value="DegT/StrS_aminotransferase"/>
</dbReference>
<dbReference type="InterPro" id="IPR015422">
    <property type="entry name" value="PyrdxlP-dep_Trfase_small"/>
</dbReference>
<dbReference type="EMBL" id="CP000554">
    <property type="protein sequence ID" value="ABM76896.1"/>
    <property type="molecule type" value="Genomic_DNA"/>
</dbReference>
<dbReference type="InterPro" id="IPR015421">
    <property type="entry name" value="PyrdxlP-dep_Trfase_major"/>
</dbReference>
<sequence length="514" mass="56592">MASPAELEALKAEILALTRRYAASAHRAFRPAGDPLRPAFDLKGGSIPYAGRVFTEDEVEAAVSSTLDFWLTLGNEGEAFQKELAGFLGVRACLAVNSGSSANLLALSALTSHLLPASKRLQPGDEVITCAAGFPTTVTPIFQNGCIPVFIDNDPLTGNLKVDQLEAAFVPGRTKAVMAAHALGNPFDLGGVLSFCRQHDLWLIEDNCDALGCSYTMPREQAEELGFDQNSPGLDAGDAHVIRWTGTWGDISTQSFYPPHHLTMGEGGAVNIVESSLLRRIVESFRDWGRDCWCPSGRDDTCSKRYDWQLGELPKGYDHKYIYSHFGYNLKPLDPQAAIGRIQIRRLPDFIEMRKCNWQRLRQGLDHLSDVFNFCLPTHATRFESSSGSFAWDSSGASTDCSWFGFLLLVRPEAPFTSSELGRHLADNGVGTRMLFGGNLLKQPAFVQLRKDRPDAMRLAMPEMPGADQLMQEALFLGTYPGLSEEMIDRELALISAFVEEKKYNISQPNTAIS</sequence>